<organism evidence="3 4">
    <name type="scientific">Lacticaseibacillus jixianensis</name>
    <dbReference type="NCBI Taxonomy" id="2486012"/>
    <lineage>
        <taxon>Bacteria</taxon>
        <taxon>Bacillati</taxon>
        <taxon>Bacillota</taxon>
        <taxon>Bacilli</taxon>
        <taxon>Lactobacillales</taxon>
        <taxon>Lactobacillaceae</taxon>
        <taxon>Lacticaseibacillus</taxon>
    </lineage>
</organism>
<feature type="transmembrane region" description="Helical" evidence="2">
    <location>
        <begin position="149"/>
        <end position="166"/>
    </location>
</feature>
<dbReference type="Proteomes" id="UP001597249">
    <property type="component" value="Unassembled WGS sequence"/>
</dbReference>
<dbReference type="PANTHER" id="PTHR34980:SF2">
    <property type="entry name" value="INNER MEMBRANE PROTEIN YHAH-RELATED"/>
    <property type="match status" value="1"/>
</dbReference>
<dbReference type="EMBL" id="JBHTMO010000004">
    <property type="protein sequence ID" value="MFD1392411.1"/>
    <property type="molecule type" value="Genomic_DNA"/>
</dbReference>
<keyword evidence="4" id="KW-1185">Reference proteome</keyword>
<name>A0ABW4B6U1_9LACO</name>
<dbReference type="InterPro" id="IPR008523">
    <property type="entry name" value="DUF805"/>
</dbReference>
<keyword evidence="2" id="KW-0812">Transmembrane</keyword>
<feature type="transmembrane region" description="Helical" evidence="2">
    <location>
        <begin position="83"/>
        <end position="110"/>
    </location>
</feature>
<sequence>MAIKSNRAEQIAAHNKYYRATGLTTIKAFFGNYVNFKGRSTRSEYWWIMLFETILSILAMIAFIAALVGTIAGSAKVPDPAKLFAHLGVGMLIFLLVVFVCCLAVLLPGLGLTVRRYRDGGIPWWIFPIQLIVYTAAELLKRGSTAQSLLEWVVLLSMIILAVLPSKPLPVSPDDLQADDGLDSRIDPSVFAAKDDDQK</sequence>
<dbReference type="Pfam" id="PF05656">
    <property type="entry name" value="DUF805"/>
    <property type="match status" value="1"/>
</dbReference>
<evidence type="ECO:0000313" key="4">
    <source>
        <dbReference type="Proteomes" id="UP001597249"/>
    </source>
</evidence>
<protein>
    <submittedName>
        <fullName evidence="3">DUF805 domain-containing protein</fullName>
    </submittedName>
</protein>
<dbReference type="PANTHER" id="PTHR34980">
    <property type="entry name" value="INNER MEMBRANE PROTEIN-RELATED-RELATED"/>
    <property type="match status" value="1"/>
</dbReference>
<feature type="region of interest" description="Disordered" evidence="1">
    <location>
        <begin position="175"/>
        <end position="199"/>
    </location>
</feature>
<reference evidence="4" key="1">
    <citation type="journal article" date="2019" name="Int. J. Syst. Evol. Microbiol.">
        <title>The Global Catalogue of Microorganisms (GCM) 10K type strain sequencing project: providing services to taxonomists for standard genome sequencing and annotation.</title>
        <authorList>
            <consortium name="The Broad Institute Genomics Platform"/>
            <consortium name="The Broad Institute Genome Sequencing Center for Infectious Disease"/>
            <person name="Wu L."/>
            <person name="Ma J."/>
        </authorList>
    </citation>
    <scope>NUCLEOTIDE SEQUENCE [LARGE SCALE GENOMIC DNA]</scope>
    <source>
        <strain evidence="4">CCM 8911</strain>
    </source>
</reference>
<accession>A0ABW4B6U1</accession>
<feature type="transmembrane region" description="Helical" evidence="2">
    <location>
        <begin position="45"/>
        <end position="71"/>
    </location>
</feature>
<dbReference type="RefSeq" id="WP_164510685.1">
    <property type="nucleotide sequence ID" value="NZ_JBHTMO010000004.1"/>
</dbReference>
<keyword evidence="2" id="KW-0472">Membrane</keyword>
<proteinExistence type="predicted"/>
<evidence type="ECO:0000313" key="3">
    <source>
        <dbReference type="EMBL" id="MFD1392411.1"/>
    </source>
</evidence>
<gene>
    <name evidence="3" type="ORF">ACFQ3L_02265</name>
</gene>
<evidence type="ECO:0000256" key="2">
    <source>
        <dbReference type="SAM" id="Phobius"/>
    </source>
</evidence>
<keyword evidence="2" id="KW-1133">Transmembrane helix</keyword>
<comment type="caution">
    <text evidence="3">The sequence shown here is derived from an EMBL/GenBank/DDBJ whole genome shotgun (WGS) entry which is preliminary data.</text>
</comment>
<evidence type="ECO:0000256" key="1">
    <source>
        <dbReference type="SAM" id="MobiDB-lite"/>
    </source>
</evidence>